<dbReference type="GO" id="GO:0006508">
    <property type="term" value="P:proteolysis"/>
    <property type="evidence" value="ECO:0007669"/>
    <property type="project" value="InterPro"/>
</dbReference>
<proteinExistence type="inferred from homology"/>
<organism evidence="5 6">
    <name type="scientific">Diacronema lutheri</name>
    <name type="common">Unicellular marine alga</name>
    <name type="synonym">Monochrysis lutheri</name>
    <dbReference type="NCBI Taxonomy" id="2081491"/>
    <lineage>
        <taxon>Eukaryota</taxon>
        <taxon>Haptista</taxon>
        <taxon>Haptophyta</taxon>
        <taxon>Pavlovophyceae</taxon>
        <taxon>Pavlovales</taxon>
        <taxon>Pavlovaceae</taxon>
        <taxon>Diacronema</taxon>
    </lineage>
</organism>
<evidence type="ECO:0000313" key="6">
    <source>
        <dbReference type="Proteomes" id="UP000751190"/>
    </source>
</evidence>
<dbReference type="PANTHER" id="PTHR12411">
    <property type="entry name" value="CYSTEINE PROTEASE FAMILY C1-RELATED"/>
    <property type="match status" value="1"/>
</dbReference>
<dbReference type="InterPro" id="IPR025661">
    <property type="entry name" value="Pept_asp_AS"/>
</dbReference>
<sequence>MLSLLLLAGGQVDGADFQAWKVAHGKAYGSAADESVHFAAWSANRALVSRLASLSGSGELPEADAVRMALNGFADVAPETFARERCGLRPPTAARRKTAHRVVYRPPPAGAPAPAEPAELDWRELGLVTKPKDQGSCGSCWAFSAVAAIEGQHARQTGVLVTLSEMNLVDCVHNETINPTPPAPAALAAAAGPPAEKCCDGCSGGLMDVAYEYLLDRQAGGIDTEDGYAYRPRESRACLFMPKAVGATIRGWVDVPVGDEGALLHAVATVGPVSVGVDARAWQLYFGGVFPGFLCSKSPAEMDHGVAVVGFGTSAHGTPYWIVKNSWGALWGERGYLRLHRGSNACGVANAATYTIM</sequence>
<dbReference type="EMBL" id="JAGTXO010000010">
    <property type="protein sequence ID" value="KAG8465554.1"/>
    <property type="molecule type" value="Genomic_DNA"/>
</dbReference>
<dbReference type="PROSITE" id="PS00639">
    <property type="entry name" value="THIOL_PROTEASE_HIS"/>
    <property type="match status" value="1"/>
</dbReference>
<dbReference type="InterPro" id="IPR039417">
    <property type="entry name" value="Peptidase_C1A_papain-like"/>
</dbReference>
<keyword evidence="6" id="KW-1185">Reference proteome</keyword>
<dbReference type="InterPro" id="IPR000169">
    <property type="entry name" value="Pept_cys_AS"/>
</dbReference>
<protein>
    <submittedName>
        <fullName evidence="5">Uncharacterized protein</fullName>
    </submittedName>
</protein>
<reference evidence="5" key="1">
    <citation type="submission" date="2021-05" db="EMBL/GenBank/DDBJ databases">
        <title>The genome of the haptophyte Pavlova lutheri (Diacronema luteri, Pavlovales) - a model for lipid biosynthesis in eukaryotic algae.</title>
        <authorList>
            <person name="Hulatt C.J."/>
            <person name="Posewitz M.C."/>
        </authorList>
    </citation>
    <scope>NUCLEOTIDE SEQUENCE</scope>
    <source>
        <strain evidence="5">NIVA-4/92</strain>
    </source>
</reference>
<dbReference type="PRINTS" id="PR00705">
    <property type="entry name" value="PAPAIN"/>
</dbReference>
<dbReference type="InterPro" id="IPR025660">
    <property type="entry name" value="Pept_his_AS"/>
</dbReference>
<dbReference type="InterPro" id="IPR013128">
    <property type="entry name" value="Peptidase_C1A"/>
</dbReference>
<accession>A0A8J5XLS2</accession>
<dbReference type="CDD" id="cd02248">
    <property type="entry name" value="Peptidase_C1A"/>
    <property type="match status" value="1"/>
</dbReference>
<dbReference type="InterPro" id="IPR038765">
    <property type="entry name" value="Papain-like_cys_pep_sf"/>
</dbReference>
<dbReference type="OrthoDB" id="10253408at2759"/>
<dbReference type="AlphaFoldDB" id="A0A8J5XLS2"/>
<name>A0A8J5XLS2_DIALT</name>
<dbReference type="GO" id="GO:0008234">
    <property type="term" value="F:cysteine-type peptidase activity"/>
    <property type="evidence" value="ECO:0007669"/>
    <property type="project" value="InterPro"/>
</dbReference>
<gene>
    <name evidence="5" type="ORF">KFE25_002861</name>
</gene>
<dbReference type="Pfam" id="PF00112">
    <property type="entry name" value="Peptidase_C1"/>
    <property type="match status" value="1"/>
</dbReference>
<dbReference type="SMART" id="SM00848">
    <property type="entry name" value="Inhibitor_I29"/>
    <property type="match status" value="1"/>
</dbReference>
<dbReference type="InterPro" id="IPR000668">
    <property type="entry name" value="Peptidase_C1A_C"/>
</dbReference>
<comment type="caution">
    <text evidence="5">The sequence shown here is derived from an EMBL/GenBank/DDBJ whole genome shotgun (WGS) entry which is preliminary data.</text>
</comment>
<evidence type="ECO:0000256" key="1">
    <source>
        <dbReference type="ARBA" id="ARBA00008455"/>
    </source>
</evidence>
<evidence type="ECO:0000313" key="5">
    <source>
        <dbReference type="EMBL" id="KAG8465554.1"/>
    </source>
</evidence>
<dbReference type="Gene3D" id="3.90.70.10">
    <property type="entry name" value="Cysteine proteinases"/>
    <property type="match status" value="1"/>
</dbReference>
<dbReference type="InterPro" id="IPR013201">
    <property type="entry name" value="Prot_inhib_I29"/>
</dbReference>
<evidence type="ECO:0000256" key="2">
    <source>
        <dbReference type="ARBA" id="ARBA00023157"/>
    </source>
</evidence>
<dbReference type="Proteomes" id="UP000751190">
    <property type="component" value="Unassembled WGS sequence"/>
</dbReference>
<dbReference type="PROSITE" id="PS00640">
    <property type="entry name" value="THIOL_PROTEASE_ASN"/>
    <property type="match status" value="1"/>
</dbReference>
<dbReference type="SUPFAM" id="SSF54001">
    <property type="entry name" value="Cysteine proteinases"/>
    <property type="match status" value="1"/>
</dbReference>
<feature type="domain" description="Peptidase C1A papain C-terminal" evidence="3">
    <location>
        <begin position="116"/>
        <end position="356"/>
    </location>
</feature>
<evidence type="ECO:0000259" key="3">
    <source>
        <dbReference type="SMART" id="SM00645"/>
    </source>
</evidence>
<evidence type="ECO:0000259" key="4">
    <source>
        <dbReference type="SMART" id="SM00848"/>
    </source>
</evidence>
<keyword evidence="2" id="KW-1015">Disulfide bond</keyword>
<feature type="domain" description="Cathepsin propeptide inhibitor" evidence="4">
    <location>
        <begin position="17"/>
        <end position="81"/>
    </location>
</feature>
<dbReference type="PROSITE" id="PS00139">
    <property type="entry name" value="THIOL_PROTEASE_CYS"/>
    <property type="match status" value="1"/>
</dbReference>
<dbReference type="OMA" id="DYPFIAT"/>
<dbReference type="SMART" id="SM00645">
    <property type="entry name" value="Pept_C1"/>
    <property type="match status" value="1"/>
</dbReference>
<comment type="similarity">
    <text evidence="1">Belongs to the peptidase C1 family.</text>
</comment>